<name>A0A9P7U4J2_9HYPO</name>
<dbReference type="Proteomes" id="UP000707071">
    <property type="component" value="Unassembled WGS sequence"/>
</dbReference>
<dbReference type="EMBL" id="SRRH01000031">
    <property type="protein sequence ID" value="KAG6302065.1"/>
    <property type="molecule type" value="Genomic_DNA"/>
</dbReference>
<comment type="caution">
    <text evidence="1">The sequence shown here is derived from an EMBL/GenBank/DDBJ whole genome shotgun (WGS) entry which is preliminary data.</text>
</comment>
<dbReference type="AlphaFoldDB" id="A0A9P7U4J2"/>
<protein>
    <submittedName>
        <fullName evidence="1">Uncharacterized protein</fullName>
    </submittedName>
</protein>
<reference evidence="1 2" key="1">
    <citation type="journal article" date="2020" name="bioRxiv">
        <title>Whole genome comparisons of ergot fungi reveals the divergence and evolution of species within the genus Claviceps are the result of varying mechanisms driving genome evolution and host range expansion.</title>
        <authorList>
            <person name="Wyka S.A."/>
            <person name="Mondo S.J."/>
            <person name="Liu M."/>
            <person name="Dettman J."/>
            <person name="Nalam V."/>
            <person name="Broders K.D."/>
        </authorList>
    </citation>
    <scope>NUCLEOTIDE SEQUENCE [LARGE SCALE GENOMIC DNA]</scope>
    <source>
        <strain evidence="1 2">Clav52</strain>
    </source>
</reference>
<evidence type="ECO:0000313" key="2">
    <source>
        <dbReference type="Proteomes" id="UP000707071"/>
    </source>
</evidence>
<proteinExistence type="predicted"/>
<gene>
    <name evidence="1" type="ORF">E4U09_003910</name>
</gene>
<accession>A0A9P7U4J2</accession>
<evidence type="ECO:0000313" key="1">
    <source>
        <dbReference type="EMBL" id="KAG6302065.1"/>
    </source>
</evidence>
<keyword evidence="2" id="KW-1185">Reference proteome</keyword>
<sequence>MRSVPSSRECPDNYADELGGGRNLATYLPKAISNASYISSMHGSMSAAAGGEVHHGAAREKLDGA</sequence>
<organism evidence="1 2">
    <name type="scientific">Claviceps aff. purpurea</name>
    <dbReference type="NCBI Taxonomy" id="1967640"/>
    <lineage>
        <taxon>Eukaryota</taxon>
        <taxon>Fungi</taxon>
        <taxon>Dikarya</taxon>
        <taxon>Ascomycota</taxon>
        <taxon>Pezizomycotina</taxon>
        <taxon>Sordariomycetes</taxon>
        <taxon>Hypocreomycetidae</taxon>
        <taxon>Hypocreales</taxon>
        <taxon>Clavicipitaceae</taxon>
        <taxon>Claviceps</taxon>
    </lineage>
</organism>